<dbReference type="GO" id="GO:0009424">
    <property type="term" value="C:bacterial-type flagellum hook"/>
    <property type="evidence" value="ECO:0007669"/>
    <property type="project" value="UniProtKB-UniRule"/>
</dbReference>
<evidence type="ECO:0000256" key="2">
    <source>
        <dbReference type="ARBA" id="ARBA00004613"/>
    </source>
</evidence>
<comment type="similarity">
    <text evidence="3 7">Belongs to the flagella basal body rod proteins family.</text>
</comment>
<organism evidence="10 11">
    <name type="scientific">Humisphaera borealis</name>
    <dbReference type="NCBI Taxonomy" id="2807512"/>
    <lineage>
        <taxon>Bacteria</taxon>
        <taxon>Pseudomonadati</taxon>
        <taxon>Planctomycetota</taxon>
        <taxon>Phycisphaerae</taxon>
        <taxon>Tepidisphaerales</taxon>
        <taxon>Tepidisphaeraceae</taxon>
        <taxon>Humisphaera</taxon>
    </lineage>
</organism>
<evidence type="ECO:0000256" key="7">
    <source>
        <dbReference type="RuleBase" id="RU362065"/>
    </source>
</evidence>
<dbReference type="SUPFAM" id="SSF64518">
    <property type="entry name" value="Phase 1 flagellin"/>
    <property type="match status" value="1"/>
</dbReference>
<dbReference type="InterPro" id="IPR002371">
    <property type="entry name" value="FlgK"/>
</dbReference>
<evidence type="ECO:0000256" key="1">
    <source>
        <dbReference type="ARBA" id="ARBA00004365"/>
    </source>
</evidence>
<evidence type="ECO:0000313" key="10">
    <source>
        <dbReference type="EMBL" id="QOV91522.1"/>
    </source>
</evidence>
<dbReference type="GO" id="GO:0044780">
    <property type="term" value="P:bacterial-type flagellum assembly"/>
    <property type="evidence" value="ECO:0007669"/>
    <property type="project" value="InterPro"/>
</dbReference>
<feature type="domain" description="Flagellar hook-associated protein FlgK helical" evidence="9">
    <location>
        <begin position="95"/>
        <end position="316"/>
    </location>
</feature>
<keyword evidence="10" id="KW-0966">Cell projection</keyword>
<evidence type="ECO:0000256" key="6">
    <source>
        <dbReference type="ARBA" id="ARBA00023143"/>
    </source>
</evidence>
<evidence type="ECO:0000256" key="3">
    <source>
        <dbReference type="ARBA" id="ARBA00009677"/>
    </source>
</evidence>
<dbReference type="Pfam" id="PF22638">
    <property type="entry name" value="FlgK_D1"/>
    <property type="match status" value="1"/>
</dbReference>
<dbReference type="PRINTS" id="PR01005">
    <property type="entry name" value="FLGHOOKAP1"/>
</dbReference>
<keyword evidence="11" id="KW-1185">Reference proteome</keyword>
<evidence type="ECO:0000313" key="11">
    <source>
        <dbReference type="Proteomes" id="UP000593765"/>
    </source>
</evidence>
<name>A0A7M2X258_9BACT</name>
<dbReference type="RefSeq" id="WP_206294819.1">
    <property type="nucleotide sequence ID" value="NZ_CP063458.1"/>
</dbReference>
<comment type="subcellular location">
    <subcellularLocation>
        <location evidence="1 7">Bacterial flagellum</location>
    </subcellularLocation>
    <subcellularLocation>
        <location evidence="2 7">Secreted</location>
    </subcellularLocation>
</comment>
<evidence type="ECO:0000256" key="4">
    <source>
        <dbReference type="ARBA" id="ARBA00016244"/>
    </source>
</evidence>
<dbReference type="InterPro" id="IPR010930">
    <property type="entry name" value="Flg_bb/hook_C_dom"/>
</dbReference>
<dbReference type="KEGG" id="hbs:IPV69_09250"/>
<keyword evidence="5 7" id="KW-0964">Secreted</keyword>
<dbReference type="GO" id="GO:0005198">
    <property type="term" value="F:structural molecule activity"/>
    <property type="evidence" value="ECO:0007669"/>
    <property type="project" value="UniProtKB-UniRule"/>
</dbReference>
<accession>A0A7M2X258</accession>
<dbReference type="PANTHER" id="PTHR30033">
    <property type="entry name" value="FLAGELLAR HOOK-ASSOCIATED PROTEIN 1"/>
    <property type="match status" value="1"/>
</dbReference>
<dbReference type="Proteomes" id="UP000593765">
    <property type="component" value="Chromosome"/>
</dbReference>
<keyword evidence="10" id="KW-0282">Flagellum</keyword>
<keyword evidence="10" id="KW-0969">Cilium</keyword>
<evidence type="ECO:0000259" key="9">
    <source>
        <dbReference type="Pfam" id="PF22638"/>
    </source>
</evidence>
<dbReference type="EMBL" id="CP063458">
    <property type="protein sequence ID" value="QOV91522.1"/>
    <property type="molecule type" value="Genomic_DNA"/>
</dbReference>
<protein>
    <recommendedName>
        <fullName evidence="4 7">Flagellar hook-associated protein 1</fullName>
        <shortName evidence="7">HAP1</shortName>
    </recommendedName>
</protein>
<dbReference type="Pfam" id="PF06429">
    <property type="entry name" value="Flg_bbr_C"/>
    <property type="match status" value="1"/>
</dbReference>
<dbReference type="GO" id="GO:0005576">
    <property type="term" value="C:extracellular region"/>
    <property type="evidence" value="ECO:0007669"/>
    <property type="project" value="UniProtKB-SubCell"/>
</dbReference>
<sequence length="566" mass="59410">MSLIGSLNIGKQALTAHQAAIQTTGNNISNAGNADYTRQVTDLSASRDQMVRHGIFLGSGVQIDAVRRQIDEALEGRVRAALSENDAAQTQQQWLGQVESVLNELGDTDLSSRMSAFFSSWSNLANKPQDIGLRQVVIQNGQALASWLNDSRGQLDSLQQTIDQRLPALISQADSLSQRIGDLNVQISTVEGGAGQANNLRDQRDAVVRELASLIDVKTVEQPNGTLNVYVGSEPLVLGSETRGLTLVNAGTAEEPLPEVRFKANLGTVSLKSGQIAGLVESRKTVGGVIKDVDAIAGSMIFELNKIHASGQGLEGFASVTASNVVEDPTVALTDPTSGLLQPPANGSVVVHVKDKATGLVTSTLVQIDADGLNGDDTTLDDLRTNLDGIAGVNATISAGKLTIAADSAAVELSFSQDSSGVLASLGVNNFFTGSTARDIKVSQTLADNPQMLAAAKNGQKGDNQTARLIAAMETQPIGAFQGQSLKDKYEGVVTSVATAAGSAKNDAEAAQGILETLQTQRESLSGVSLDEEAVNLMREQRAFQGAARLISTVNELMDLVINMAR</sequence>
<dbReference type="InterPro" id="IPR053927">
    <property type="entry name" value="FlgK_helical"/>
</dbReference>
<dbReference type="PANTHER" id="PTHR30033:SF1">
    <property type="entry name" value="FLAGELLAR HOOK-ASSOCIATED PROTEIN 1"/>
    <property type="match status" value="1"/>
</dbReference>
<reference evidence="10 11" key="1">
    <citation type="submission" date="2020-10" db="EMBL/GenBank/DDBJ databases">
        <title>Wide distribution of Phycisphaera-like planctomycetes from WD2101 soil group in peatlands and genome analysis of the first cultivated representative.</title>
        <authorList>
            <person name="Dedysh S.N."/>
            <person name="Beletsky A.V."/>
            <person name="Ivanova A."/>
            <person name="Kulichevskaya I.S."/>
            <person name="Suzina N.E."/>
            <person name="Philippov D.A."/>
            <person name="Rakitin A.L."/>
            <person name="Mardanov A.V."/>
            <person name="Ravin N.V."/>
        </authorList>
    </citation>
    <scope>NUCLEOTIDE SEQUENCE [LARGE SCALE GENOMIC DNA]</scope>
    <source>
        <strain evidence="10 11">M1803</strain>
    </source>
</reference>
<feature type="domain" description="Flagellar basal-body/hook protein C-terminal" evidence="8">
    <location>
        <begin position="525"/>
        <end position="564"/>
    </location>
</feature>
<proteinExistence type="inferred from homology"/>
<gene>
    <name evidence="7 10" type="primary">flgK</name>
    <name evidence="10" type="ORF">IPV69_09250</name>
</gene>
<dbReference type="NCBIfam" id="TIGR02492">
    <property type="entry name" value="flgK_ends"/>
    <property type="match status" value="1"/>
</dbReference>
<evidence type="ECO:0000256" key="5">
    <source>
        <dbReference type="ARBA" id="ARBA00022525"/>
    </source>
</evidence>
<dbReference type="AlphaFoldDB" id="A0A7M2X258"/>
<keyword evidence="6 7" id="KW-0975">Bacterial flagellum</keyword>
<evidence type="ECO:0000259" key="8">
    <source>
        <dbReference type="Pfam" id="PF06429"/>
    </source>
</evidence>